<dbReference type="EMBL" id="CP133218">
    <property type="protein sequence ID" value="WML89484.1"/>
    <property type="molecule type" value="Genomic_DNA"/>
</dbReference>
<proteinExistence type="predicted"/>
<protein>
    <recommendedName>
        <fullName evidence="3">HPt domain-containing protein</fullName>
    </recommendedName>
</protein>
<dbReference type="RefSeq" id="WP_308396490.1">
    <property type="nucleotide sequence ID" value="NZ_CP133218.1"/>
</dbReference>
<gene>
    <name evidence="1" type="ORF">RCF98_10930</name>
</gene>
<organism evidence="1 2">
    <name type="scientific">Thiothrix lacustris</name>
    <dbReference type="NCBI Taxonomy" id="525917"/>
    <lineage>
        <taxon>Bacteria</taxon>
        <taxon>Pseudomonadati</taxon>
        <taxon>Pseudomonadota</taxon>
        <taxon>Gammaproteobacteria</taxon>
        <taxon>Thiotrichales</taxon>
        <taxon>Thiotrichaceae</taxon>
        <taxon>Thiothrix</taxon>
    </lineage>
</organism>
<dbReference type="InterPro" id="IPR036641">
    <property type="entry name" value="HPT_dom_sf"/>
</dbReference>
<evidence type="ECO:0000313" key="2">
    <source>
        <dbReference type="Proteomes" id="UP001236657"/>
    </source>
</evidence>
<dbReference type="SUPFAM" id="SSF47226">
    <property type="entry name" value="Histidine-containing phosphotransfer domain, HPT domain"/>
    <property type="match status" value="1"/>
</dbReference>
<name>A0ABY9MLE0_9GAMM</name>
<sequence>MNLSSPLDSLLDILGTEGTQCFLTFAQPNIQQYHHDITESLKQKNWDAAAAMAHRFKATAHLYSTATLQNLLDNIIAKQIAILQHPEFCQQLLLEFQYIETNIDSFLKKTTLINP</sequence>
<accession>A0ABY9MLE0</accession>
<keyword evidence="2" id="KW-1185">Reference proteome</keyword>
<dbReference type="Proteomes" id="UP001236657">
    <property type="component" value="Chromosome"/>
</dbReference>
<reference evidence="1 2" key="1">
    <citation type="submission" date="2023-08" db="EMBL/GenBank/DDBJ databases">
        <title>New molecular markers tilS and rpoB for phylogenetic and monitoring studies of the genus Thiothrix biodiversity.</title>
        <authorList>
            <person name="Ravin N.V."/>
            <person name="Smolyakov D."/>
            <person name="Markov N.D."/>
            <person name="Beletsky A.V."/>
            <person name="Mardanov A.V."/>
            <person name="Rudenko T.S."/>
            <person name="Grabovich M.Y."/>
        </authorList>
    </citation>
    <scope>NUCLEOTIDE SEQUENCE [LARGE SCALE GENOMIC DNA]</scope>
    <source>
        <strain evidence="1 2">MK1</strain>
    </source>
</reference>
<dbReference type="Gene3D" id="1.20.120.160">
    <property type="entry name" value="HPT domain"/>
    <property type="match status" value="1"/>
</dbReference>
<evidence type="ECO:0008006" key="3">
    <source>
        <dbReference type="Google" id="ProtNLM"/>
    </source>
</evidence>
<evidence type="ECO:0000313" key="1">
    <source>
        <dbReference type="EMBL" id="WML89484.1"/>
    </source>
</evidence>